<organism evidence="2 3">
    <name type="scientific">Panicum virgatum</name>
    <name type="common">Blackwell switchgrass</name>
    <dbReference type="NCBI Taxonomy" id="38727"/>
    <lineage>
        <taxon>Eukaryota</taxon>
        <taxon>Viridiplantae</taxon>
        <taxon>Streptophyta</taxon>
        <taxon>Embryophyta</taxon>
        <taxon>Tracheophyta</taxon>
        <taxon>Spermatophyta</taxon>
        <taxon>Magnoliopsida</taxon>
        <taxon>Liliopsida</taxon>
        <taxon>Poales</taxon>
        <taxon>Poaceae</taxon>
        <taxon>PACMAD clade</taxon>
        <taxon>Panicoideae</taxon>
        <taxon>Panicodae</taxon>
        <taxon>Paniceae</taxon>
        <taxon>Panicinae</taxon>
        <taxon>Panicum</taxon>
        <taxon>Panicum sect. Hiantes</taxon>
    </lineage>
</organism>
<keyword evidence="3" id="KW-1185">Reference proteome</keyword>
<accession>A0A8T0NUR4</accession>
<evidence type="ECO:0000313" key="3">
    <source>
        <dbReference type="Proteomes" id="UP000823388"/>
    </source>
</evidence>
<comment type="caution">
    <text evidence="2">The sequence shown here is derived from an EMBL/GenBank/DDBJ whole genome shotgun (WGS) entry which is preliminary data.</text>
</comment>
<reference evidence="2" key="1">
    <citation type="submission" date="2020-05" db="EMBL/GenBank/DDBJ databases">
        <title>WGS assembly of Panicum virgatum.</title>
        <authorList>
            <person name="Lovell J.T."/>
            <person name="Jenkins J."/>
            <person name="Shu S."/>
            <person name="Juenger T.E."/>
            <person name="Schmutz J."/>
        </authorList>
    </citation>
    <scope>NUCLEOTIDE SEQUENCE</scope>
    <source>
        <strain evidence="2">AP13</strain>
    </source>
</reference>
<proteinExistence type="predicted"/>
<sequence>MSGAFGASSAPLSPASGRRSLGTPPTPRLRHFRLIRSYSYAYGGAYPRPSPPDSIGDAVFPLPFPTAIASRASFRTRSRSLALSTRGHDGRRRPFGWQSAGQVQHRRRVCSVFPLACPNCPPRPRAAVSPRLFALFNGCHLPAARQRQPPRQQQPLQQSRGGRGPGPSLPPSPTPPHATLLPPHSRRREQNAERPRRIGRGAVYGSPQLYTTPARCPPALLLFLRLRAIGSRCVRRGACLVQSLGRRPAVPAAAAF</sequence>
<protein>
    <submittedName>
        <fullName evidence="2">Uncharacterized protein</fullName>
    </submittedName>
</protein>
<feature type="region of interest" description="Disordered" evidence="1">
    <location>
        <begin position="1"/>
        <end position="28"/>
    </location>
</feature>
<evidence type="ECO:0000256" key="1">
    <source>
        <dbReference type="SAM" id="MobiDB-lite"/>
    </source>
</evidence>
<name>A0A8T0NUR4_PANVG</name>
<dbReference type="AlphaFoldDB" id="A0A8T0NUR4"/>
<evidence type="ECO:0000313" key="2">
    <source>
        <dbReference type="EMBL" id="KAG2553083.1"/>
    </source>
</evidence>
<dbReference type="Proteomes" id="UP000823388">
    <property type="component" value="Chromosome 9K"/>
</dbReference>
<dbReference type="EMBL" id="CM029053">
    <property type="protein sequence ID" value="KAG2553083.1"/>
    <property type="molecule type" value="Genomic_DNA"/>
</dbReference>
<feature type="compositionally biased region" description="Low complexity" evidence="1">
    <location>
        <begin position="1"/>
        <end position="20"/>
    </location>
</feature>
<feature type="compositionally biased region" description="Low complexity" evidence="1">
    <location>
        <begin position="143"/>
        <end position="160"/>
    </location>
</feature>
<feature type="compositionally biased region" description="Pro residues" evidence="1">
    <location>
        <begin position="167"/>
        <end position="176"/>
    </location>
</feature>
<feature type="region of interest" description="Disordered" evidence="1">
    <location>
        <begin position="143"/>
        <end position="204"/>
    </location>
</feature>
<gene>
    <name evidence="2" type="ORF">PVAP13_9KG501326</name>
</gene>